<comment type="caution">
    <text evidence="2">The sequence shown here is derived from an EMBL/GenBank/DDBJ whole genome shotgun (WGS) entry which is preliminary data.</text>
</comment>
<dbReference type="RefSeq" id="WP_235323679.1">
    <property type="nucleotide sequence ID" value="NZ_JAFBIT010000002.1"/>
</dbReference>
<gene>
    <name evidence="2" type="ORF">JQM67_08530</name>
</gene>
<dbReference type="Proteomes" id="UP001299220">
    <property type="component" value="Unassembled WGS sequence"/>
</dbReference>
<dbReference type="EMBL" id="JAFBIT010000002">
    <property type="protein sequence ID" value="MCF2652646.1"/>
    <property type="molecule type" value="Genomic_DNA"/>
</dbReference>
<evidence type="ECO:0000256" key="1">
    <source>
        <dbReference type="SAM" id="Phobius"/>
    </source>
</evidence>
<reference evidence="2 3" key="1">
    <citation type="submission" date="2020-12" db="EMBL/GenBank/DDBJ databases">
        <title>Whole genome sequences of gut porcine anaerobes.</title>
        <authorList>
            <person name="Kubasova T."/>
            <person name="Jahodarova E."/>
            <person name="Rychlik I."/>
        </authorList>
    </citation>
    <scope>NUCLEOTIDE SEQUENCE [LARGE SCALE GENOMIC DNA]</scope>
    <source>
        <strain evidence="2 3">An867</strain>
    </source>
</reference>
<keyword evidence="1" id="KW-1133">Transmembrane helix</keyword>
<protein>
    <submittedName>
        <fullName evidence="2">Uncharacterized protein</fullName>
    </submittedName>
</protein>
<keyword evidence="1" id="KW-0812">Transmembrane</keyword>
<feature type="transmembrane region" description="Helical" evidence="1">
    <location>
        <begin position="7"/>
        <end position="31"/>
    </location>
</feature>
<organism evidence="2 3">
    <name type="scientific">Anaeromassilibacillus senegalensis</name>
    <dbReference type="NCBI Taxonomy" id="1673717"/>
    <lineage>
        <taxon>Bacteria</taxon>
        <taxon>Bacillati</taxon>
        <taxon>Bacillota</taxon>
        <taxon>Clostridia</taxon>
        <taxon>Eubacteriales</taxon>
        <taxon>Acutalibacteraceae</taxon>
        <taxon>Anaeromassilibacillus</taxon>
    </lineage>
</organism>
<keyword evidence="3" id="KW-1185">Reference proteome</keyword>
<keyword evidence="1" id="KW-0472">Membrane</keyword>
<evidence type="ECO:0000313" key="3">
    <source>
        <dbReference type="Proteomes" id="UP001299220"/>
    </source>
</evidence>
<name>A0ABS9CNA7_9FIRM</name>
<proteinExistence type="predicted"/>
<sequence length="49" mass="5334">MKCLNKVLTIIGCITAIVAVAAAVFAVLSYFDKKKEDAELEEYLEGAIQ</sequence>
<accession>A0ABS9CNA7</accession>
<evidence type="ECO:0000313" key="2">
    <source>
        <dbReference type="EMBL" id="MCF2652646.1"/>
    </source>
</evidence>